<dbReference type="SUPFAM" id="SSF53098">
    <property type="entry name" value="Ribonuclease H-like"/>
    <property type="match status" value="1"/>
</dbReference>
<evidence type="ECO:0000259" key="2">
    <source>
        <dbReference type="PROSITE" id="PS50994"/>
    </source>
</evidence>
<protein>
    <recommendedName>
        <fullName evidence="2">Integrase catalytic domain-containing protein</fullName>
    </recommendedName>
</protein>
<feature type="domain" description="Integrase catalytic" evidence="2">
    <location>
        <begin position="158"/>
        <end position="321"/>
    </location>
</feature>
<dbReference type="PROSITE" id="PS50994">
    <property type="entry name" value="INTEGRASE"/>
    <property type="match status" value="1"/>
</dbReference>
<dbReference type="InterPro" id="IPR036397">
    <property type="entry name" value="RNaseH_sf"/>
</dbReference>
<dbReference type="InterPro" id="IPR053392">
    <property type="entry name" value="Transposase_IS30-like"/>
</dbReference>
<gene>
    <name evidence="3" type="ORF">A2960_05335</name>
</gene>
<dbReference type="GO" id="GO:0005829">
    <property type="term" value="C:cytosol"/>
    <property type="evidence" value="ECO:0007669"/>
    <property type="project" value="TreeGrafter"/>
</dbReference>
<dbReference type="GO" id="GO:0004803">
    <property type="term" value="F:transposase activity"/>
    <property type="evidence" value="ECO:0007669"/>
    <property type="project" value="TreeGrafter"/>
</dbReference>
<dbReference type="InterPro" id="IPR001584">
    <property type="entry name" value="Integrase_cat-core"/>
</dbReference>
<dbReference type="GO" id="GO:0032196">
    <property type="term" value="P:transposition"/>
    <property type="evidence" value="ECO:0007669"/>
    <property type="project" value="TreeGrafter"/>
</dbReference>
<organism evidence="3 4">
    <name type="scientific">Candidatus Gottesmanbacteria bacterium RIFCSPLOWO2_01_FULL_39_12b</name>
    <dbReference type="NCBI Taxonomy" id="1798388"/>
    <lineage>
        <taxon>Bacteria</taxon>
        <taxon>Candidatus Gottesmaniibacteriota</taxon>
    </lineage>
</organism>
<evidence type="ECO:0000313" key="4">
    <source>
        <dbReference type="Proteomes" id="UP000176609"/>
    </source>
</evidence>
<dbReference type="InterPro" id="IPR012337">
    <property type="entry name" value="RNaseH-like_sf"/>
</dbReference>
<dbReference type="PANTHER" id="PTHR10948">
    <property type="entry name" value="TRANSPOSASE"/>
    <property type="match status" value="1"/>
</dbReference>
<dbReference type="GO" id="GO:0006310">
    <property type="term" value="P:DNA recombination"/>
    <property type="evidence" value="ECO:0007669"/>
    <property type="project" value="UniProtKB-KW"/>
</dbReference>
<dbReference type="GO" id="GO:0015074">
    <property type="term" value="P:DNA integration"/>
    <property type="evidence" value="ECO:0007669"/>
    <property type="project" value="InterPro"/>
</dbReference>
<name>A0A1F6AM30_9BACT</name>
<dbReference type="InterPro" id="IPR025246">
    <property type="entry name" value="IS30-like_HTH"/>
</dbReference>
<keyword evidence="1" id="KW-0233">DNA recombination</keyword>
<dbReference type="Proteomes" id="UP000176609">
    <property type="component" value="Unassembled WGS sequence"/>
</dbReference>
<evidence type="ECO:0000256" key="1">
    <source>
        <dbReference type="ARBA" id="ARBA00023172"/>
    </source>
</evidence>
<accession>A0A1F6AM30</accession>
<dbReference type="InterPro" id="IPR051917">
    <property type="entry name" value="Transposase-Integrase"/>
</dbReference>
<dbReference type="Gene3D" id="3.30.420.10">
    <property type="entry name" value="Ribonuclease H-like superfamily/Ribonuclease H"/>
    <property type="match status" value="1"/>
</dbReference>
<comment type="caution">
    <text evidence="3">The sequence shown here is derived from an EMBL/GenBank/DDBJ whole genome shotgun (WGS) entry which is preliminary data.</text>
</comment>
<dbReference type="NCBIfam" id="NF033563">
    <property type="entry name" value="transpos_IS30"/>
    <property type="match status" value="1"/>
</dbReference>
<dbReference type="Pfam" id="PF13936">
    <property type="entry name" value="HTH_38"/>
    <property type="match status" value="1"/>
</dbReference>
<dbReference type="GO" id="GO:0003676">
    <property type="term" value="F:nucleic acid binding"/>
    <property type="evidence" value="ECO:0007669"/>
    <property type="project" value="InterPro"/>
</dbReference>
<dbReference type="PANTHER" id="PTHR10948:SF23">
    <property type="entry name" value="TRANSPOSASE INSI FOR INSERTION SEQUENCE ELEMENT IS30A-RELATED"/>
    <property type="match status" value="1"/>
</dbReference>
<dbReference type="EMBL" id="MFJR01000015">
    <property type="protein sequence ID" value="OGG25741.1"/>
    <property type="molecule type" value="Genomic_DNA"/>
</dbReference>
<reference evidence="3 4" key="1">
    <citation type="journal article" date="2016" name="Nat. Commun.">
        <title>Thousands of microbial genomes shed light on interconnected biogeochemical processes in an aquifer system.</title>
        <authorList>
            <person name="Anantharaman K."/>
            <person name="Brown C.T."/>
            <person name="Hug L.A."/>
            <person name="Sharon I."/>
            <person name="Castelle C.J."/>
            <person name="Probst A.J."/>
            <person name="Thomas B.C."/>
            <person name="Singh A."/>
            <person name="Wilkins M.J."/>
            <person name="Karaoz U."/>
            <person name="Brodie E.L."/>
            <person name="Williams K.H."/>
            <person name="Hubbard S.S."/>
            <person name="Banfield J.F."/>
        </authorList>
    </citation>
    <scope>NUCLEOTIDE SEQUENCE [LARGE SCALE GENOMIC DNA]</scope>
</reference>
<evidence type="ECO:0000313" key="3">
    <source>
        <dbReference type="EMBL" id="OGG25741.1"/>
    </source>
</evidence>
<proteinExistence type="predicted"/>
<sequence>MYQHISGNERELIAIWINQNISTRAIAKRLHRSHATIIREVRRNRSLVSGYYVAIAAQSRADDRSVRSRRRHPLKSPAVYSYVLEKLRFSWSPEQISGRLKKQQGYPVICPETIYRFVYRKDNRDRKLWEYLPRKQKSRQKQNGRNVHKERIPQRVSIHLRPEVIDLRTEFGHWEGDTVEGRKSEGDGIHTEVERLSRLMLVRRVEAIDSPKTLSAQVEMFSRLPAGARRSTTLDNGRENYLHFGLTDKLGMRTFFADPYAGYQRATNENSNGLLRRYLPKGTSFQDLTQAELDDMVWEINNRPRKCLGYNTSQEMFEAQLNVVRF</sequence>
<dbReference type="AlphaFoldDB" id="A0A1F6AM30"/>